<dbReference type="Pfam" id="PF00534">
    <property type="entry name" value="Glycos_transf_1"/>
    <property type="match status" value="1"/>
</dbReference>
<keyword evidence="5" id="KW-0256">Endoplasmic reticulum</keyword>
<evidence type="ECO:0000256" key="4">
    <source>
        <dbReference type="ARBA" id="ARBA00022692"/>
    </source>
</evidence>
<comment type="function">
    <text evidence="10">Mannosylates Man(2)GlcNAc(2)-dolichol diphosphate and Man(1)GlcNAc(2)-dolichol diphosphate to form Man(3)GlcNAc(2)-dolichol diphosphate.</text>
</comment>
<dbReference type="Gene3D" id="3.40.50.2000">
    <property type="entry name" value="Glycogen Phosphorylase B"/>
    <property type="match status" value="2"/>
</dbReference>
<dbReference type="SUPFAM" id="SSF53756">
    <property type="entry name" value="UDP-Glycosyltransferase/glycogen phosphorylase"/>
    <property type="match status" value="1"/>
</dbReference>
<evidence type="ECO:0000259" key="12">
    <source>
        <dbReference type="Pfam" id="PF13439"/>
    </source>
</evidence>
<evidence type="ECO:0000256" key="6">
    <source>
        <dbReference type="ARBA" id="ARBA00022989"/>
    </source>
</evidence>
<evidence type="ECO:0000259" key="11">
    <source>
        <dbReference type="Pfam" id="PF00534"/>
    </source>
</evidence>
<evidence type="ECO:0000256" key="5">
    <source>
        <dbReference type="ARBA" id="ARBA00022824"/>
    </source>
</evidence>
<dbReference type="PANTHER" id="PTHR45918:SF1">
    <property type="entry name" value="ALPHA-1,3_1,6-MANNOSYLTRANSFERASE ALG2"/>
    <property type="match status" value="1"/>
</dbReference>
<proteinExistence type="inferred from homology"/>
<dbReference type="EC" id="2.4.1.132" evidence="10"/>
<comment type="subcellular location">
    <subcellularLocation>
        <location evidence="10">Endoplasmic reticulum membrane</location>
        <topology evidence="10">Single-pass membrane protein</topology>
    </subcellularLocation>
</comment>
<accession>A0ABN8YFC4</accession>
<evidence type="ECO:0000256" key="2">
    <source>
        <dbReference type="ARBA" id="ARBA00022676"/>
    </source>
</evidence>
<dbReference type="PANTHER" id="PTHR45918">
    <property type="entry name" value="ALPHA-1,3/1,6-MANNOSYLTRANSFERASE ALG2"/>
    <property type="match status" value="1"/>
</dbReference>
<sequence length="416" mass="46801">MAEKPGQDADSAPKPTVLFLHPDLGVGGAERLVLDAALALQARGCRVKIWTAHYDPGHCFAESRELPVRCAGDWLPRSLGWGGRGAAVCAYVRMIFLALYVLFLGDEEFDVVVCDQVSACIPVFKLARRSKKILFYCHFPDLLLTRRDSFIKRLYRAPIDWVEEYTTGMADCILVNSRFTAAIFKETFKSLSHIDPAVLYPSLNVVSFDSAIPEKLDGIVPQGKKFIFLSINRYERKKNLTLALEALVKLRGRLASQDWDRVHLIIAGGYDERVPENVQHYQELKKMVQQSDLGQYVTFLRSCSDEQKISLLRGCTCVLYTPSNEHFGIVPLEAMYMQCPVIAVNSGGPLESIVHSVTGFLCDPDPEHFSEAIEKFIHEPSLKATMGLAGRNRVKEKFSPEAFTEQLYQYVTKLLI</sequence>
<keyword evidence="14" id="KW-1185">Reference proteome</keyword>
<evidence type="ECO:0000256" key="9">
    <source>
        <dbReference type="ARBA" id="ARBA00045104"/>
    </source>
</evidence>
<gene>
    <name evidence="13" type="ORF">MRATA1EN1_LOCUS8115</name>
</gene>
<feature type="domain" description="Glycosyl transferase family 1" evidence="11">
    <location>
        <begin position="221"/>
        <end position="392"/>
    </location>
</feature>
<keyword evidence="3 10" id="KW-0808">Transferase</keyword>
<keyword evidence="6" id="KW-1133">Transmembrane helix</keyword>
<evidence type="ECO:0000256" key="3">
    <source>
        <dbReference type="ARBA" id="ARBA00022679"/>
    </source>
</evidence>
<reference evidence="13" key="1">
    <citation type="submission" date="2023-04" db="EMBL/GenBank/DDBJ databases">
        <authorList>
            <consortium name="ELIXIR-Norway"/>
        </authorList>
    </citation>
    <scope>NUCLEOTIDE SEQUENCE [LARGE SCALE GENOMIC DNA]</scope>
</reference>
<comment type="catalytic activity">
    <reaction evidence="8 10">
        <text>a beta-D-Man-(1-&gt;4)-beta-D-GlcNAc-(1-&gt;4)-alpha-D-GlcNAc-diphospho-di-trans,poly-cis-dolichol + GDP-alpha-D-mannose = an alpha-D-Man-(1-&gt;3)-beta-D-Man-(1-&gt;4)-beta-D-GlcNAc-(1-&gt;4)-alpha-D-GlcNAc-diphospho-di-trans,poly-cis-dolichol + GDP + H(+)</text>
        <dbReference type="Rhea" id="RHEA:29515"/>
        <dbReference type="Rhea" id="RHEA-COMP:19511"/>
        <dbReference type="Rhea" id="RHEA-COMP:19513"/>
        <dbReference type="ChEBI" id="CHEBI:15378"/>
        <dbReference type="ChEBI" id="CHEBI:57527"/>
        <dbReference type="ChEBI" id="CHEBI:58189"/>
        <dbReference type="ChEBI" id="CHEBI:58472"/>
        <dbReference type="ChEBI" id="CHEBI:132510"/>
        <dbReference type="EC" id="2.4.1.132"/>
    </reaction>
    <physiologicalReaction direction="left-to-right" evidence="8 10">
        <dbReference type="Rhea" id="RHEA:29516"/>
    </physiologicalReaction>
</comment>
<dbReference type="InterPro" id="IPR028098">
    <property type="entry name" value="Glyco_trans_4-like_N"/>
</dbReference>
<organism evidence="13 14">
    <name type="scientific">Rangifer tarandus platyrhynchus</name>
    <name type="common">Svalbard reindeer</name>
    <dbReference type="NCBI Taxonomy" id="3082113"/>
    <lineage>
        <taxon>Eukaryota</taxon>
        <taxon>Metazoa</taxon>
        <taxon>Chordata</taxon>
        <taxon>Craniata</taxon>
        <taxon>Vertebrata</taxon>
        <taxon>Euteleostomi</taxon>
        <taxon>Mammalia</taxon>
        <taxon>Eutheria</taxon>
        <taxon>Laurasiatheria</taxon>
        <taxon>Artiodactyla</taxon>
        <taxon>Ruminantia</taxon>
        <taxon>Pecora</taxon>
        <taxon>Cervidae</taxon>
        <taxon>Odocoileinae</taxon>
        <taxon>Rangifer</taxon>
    </lineage>
</organism>
<dbReference type="EMBL" id="OX459954">
    <property type="protein sequence ID" value="CAI9159153.1"/>
    <property type="molecule type" value="Genomic_DNA"/>
</dbReference>
<keyword evidence="7" id="KW-0472">Membrane</keyword>
<dbReference type="Proteomes" id="UP001176941">
    <property type="component" value="Chromosome 18"/>
</dbReference>
<dbReference type="InterPro" id="IPR027054">
    <property type="entry name" value="ALG2"/>
</dbReference>
<evidence type="ECO:0000256" key="1">
    <source>
        <dbReference type="ARBA" id="ARBA00004922"/>
    </source>
</evidence>
<comment type="similarity">
    <text evidence="10">Belongs to the glycosyltransferase group 1 family.</text>
</comment>
<comment type="catalytic activity">
    <reaction evidence="9 10">
        <text>an alpha-D-Man-(1-&gt;3)-beta-D-Man-(1-&gt;4)-beta-D-GlcNAc-(1-&gt;4)-alpha-D-GlcNAc-diphospho-di-trans,poly-cis-dolichol + GDP-alpha-D-mannose = an alpha-D-Man-(1-&gt;3)-[alpha-D-Man-(1-&gt;6)]-beta-D-Man-(1-&gt;4)-beta-D-GlcNAc-(1-&gt;4)-alpha-D-GlcNAc-diphospho-di-trans,poly-cis-dolichol + GDP + H(+)</text>
        <dbReference type="Rhea" id="RHEA:29519"/>
        <dbReference type="Rhea" id="RHEA-COMP:19513"/>
        <dbReference type="Rhea" id="RHEA-COMP:19515"/>
        <dbReference type="ChEBI" id="CHEBI:15378"/>
        <dbReference type="ChEBI" id="CHEBI:57527"/>
        <dbReference type="ChEBI" id="CHEBI:58189"/>
        <dbReference type="ChEBI" id="CHEBI:132510"/>
        <dbReference type="ChEBI" id="CHEBI:132511"/>
        <dbReference type="EC" id="2.4.1.257"/>
    </reaction>
    <physiologicalReaction direction="left-to-right" evidence="9 10">
        <dbReference type="Rhea" id="RHEA:29520"/>
    </physiologicalReaction>
</comment>
<evidence type="ECO:0000313" key="13">
    <source>
        <dbReference type="EMBL" id="CAI9159153.1"/>
    </source>
</evidence>
<protein>
    <recommendedName>
        <fullName evidence="10">Alpha-1,3/1,6-mannosyltransferase ALG2</fullName>
        <ecNumber evidence="10">2.4.1.132</ecNumber>
        <ecNumber evidence="10">2.4.1.257</ecNumber>
    </recommendedName>
    <alternativeName>
        <fullName evidence="10">GDP-Man:Man(1)GlcNAc(2)-PP-Dol alpha-1,3-mannosyltransferase</fullName>
    </alternativeName>
</protein>
<dbReference type="Pfam" id="PF13439">
    <property type="entry name" value="Glyco_transf_4"/>
    <property type="match status" value="1"/>
</dbReference>
<dbReference type="EC" id="2.4.1.257" evidence="10"/>
<comment type="pathway">
    <text evidence="1 10">Protein modification; protein glycosylation.</text>
</comment>
<keyword evidence="4" id="KW-0812">Transmembrane</keyword>
<evidence type="ECO:0000313" key="14">
    <source>
        <dbReference type="Proteomes" id="UP001176941"/>
    </source>
</evidence>
<evidence type="ECO:0000256" key="8">
    <source>
        <dbReference type="ARBA" id="ARBA00045103"/>
    </source>
</evidence>
<name>A0ABN8YFC4_RANTA</name>
<feature type="domain" description="Glycosyltransferase subfamily 4-like N-terminal" evidence="12">
    <location>
        <begin position="26"/>
        <end position="189"/>
    </location>
</feature>
<evidence type="ECO:0000256" key="7">
    <source>
        <dbReference type="ARBA" id="ARBA00023136"/>
    </source>
</evidence>
<keyword evidence="2 10" id="KW-0328">Glycosyltransferase</keyword>
<dbReference type="InterPro" id="IPR001296">
    <property type="entry name" value="Glyco_trans_1"/>
</dbReference>
<dbReference type="CDD" id="cd03805">
    <property type="entry name" value="GT4_ALG2-like"/>
    <property type="match status" value="1"/>
</dbReference>
<evidence type="ECO:0000256" key="10">
    <source>
        <dbReference type="RuleBase" id="RU367136"/>
    </source>
</evidence>